<dbReference type="Proteomes" id="UP000248333">
    <property type="component" value="Unassembled WGS sequence"/>
</dbReference>
<dbReference type="PROSITE" id="PS51841">
    <property type="entry name" value="LTD"/>
    <property type="match status" value="1"/>
</dbReference>
<name>A0A318NNE2_9ACTN</name>
<dbReference type="SUPFAM" id="SSF56219">
    <property type="entry name" value="DNase I-like"/>
    <property type="match status" value="1"/>
</dbReference>
<feature type="domain" description="LTD" evidence="3">
    <location>
        <begin position="23"/>
        <end position="141"/>
    </location>
</feature>
<dbReference type="RefSeq" id="WP_110563200.1">
    <property type="nucleotide sequence ID" value="NZ_PYBV01000011.1"/>
</dbReference>
<dbReference type="InterPro" id="IPR036691">
    <property type="entry name" value="Endo/exonu/phosph_ase_sf"/>
</dbReference>
<feature type="signal peptide" evidence="2">
    <location>
        <begin position="1"/>
        <end position="31"/>
    </location>
</feature>
<evidence type="ECO:0000256" key="1">
    <source>
        <dbReference type="SAM" id="MobiDB-lite"/>
    </source>
</evidence>
<accession>A0A318NNE2</accession>
<dbReference type="GO" id="GO:0004519">
    <property type="term" value="F:endonuclease activity"/>
    <property type="evidence" value="ECO:0007669"/>
    <property type="project" value="UniProtKB-KW"/>
</dbReference>
<keyword evidence="4" id="KW-0255">Endonuclease</keyword>
<dbReference type="PANTHER" id="PTHR42834">
    <property type="entry name" value="ENDONUCLEASE/EXONUCLEASE/PHOSPHATASE FAMILY PROTEIN (AFU_ORTHOLOGUE AFUA_3G09210)"/>
    <property type="match status" value="1"/>
</dbReference>
<dbReference type="InterPro" id="IPR001322">
    <property type="entry name" value="Lamin_tail_dom"/>
</dbReference>
<dbReference type="InterPro" id="IPR006311">
    <property type="entry name" value="TAT_signal"/>
</dbReference>
<reference evidence="4 5" key="1">
    <citation type="submission" date="2018-03" db="EMBL/GenBank/DDBJ databases">
        <title>Bioinformatic expansion and discovery of thiopeptide antibiotics.</title>
        <authorList>
            <person name="Schwalen C.J."/>
            <person name="Hudson G.A."/>
            <person name="Mitchell D.A."/>
        </authorList>
    </citation>
    <scope>NUCLEOTIDE SEQUENCE [LARGE SCALE GENOMIC DNA]</scope>
    <source>
        <strain evidence="4 5">NRRL 8041</strain>
    </source>
</reference>
<evidence type="ECO:0000313" key="4">
    <source>
        <dbReference type="EMBL" id="PYC72614.1"/>
    </source>
</evidence>
<proteinExistence type="predicted"/>
<dbReference type="PANTHER" id="PTHR42834:SF1">
    <property type="entry name" value="ENDONUCLEASE_EXONUCLEASE_PHOSPHATASE FAMILY PROTEIN (AFU_ORTHOLOGUE AFUA_3G09210)"/>
    <property type="match status" value="1"/>
</dbReference>
<sequence length="1100" mass="113516">MRPRRSIAALATATAAVTITALGVAPTAASAAPTDLFISEYVEGSSNNKAIELFNGTGAPVDLSAGGYQLQLYFNGSTTATTIALTGSVAAGDAFVFASASAGAAILAQADQTTGASLFNGDDAIVLRRGTTVLDSIGQVGADPGTEWGAGVTSTADNTLRRQSAVTAGDTDPTDAFDPAAQWAGFPVDTFDGLGTHTVDGGGPVDAPATLTCGGPLVTAAGTAASREVTATDPDDTIVDLAVITVSPTPAAGSITRTAFTPAEGLGGTAHATVGASADLAAGAYTVALTATDAGGGTATCTLVVQVTRELTVGEVQGPTTDAEAGPTDRSPLAPASGNGTSSTMYDVRGVITQLTLARTSAGAEQHGFFLQSRTGDTDGDPTSSDGIFVFMGAFTSLIGGYVPTVGDEVVLRARVSEYYNFTQLSGASLVRRLGGGLAVDTAVAVTDAVPPAELTDAQRFWERHEGSRMRVRAGSGAVSGRDVFSSTADAELWVVDRDDPLLDRADPYARRVFRDSHPLDNDPTRRFDDGNGQRVLLGSMGVKATAGDSAALLPPAHTFDTLRADAVGAVYYSFEKYGVQVERAEFAAGADPSKNNPPKAADRSQEVAVATYNVENLYDYRDDPFDGCDFTGNAGCAGVDPPFDYVPGSEAEYREQLTALADQIVKDLHAPDLILVQEAEDQDICTVSGAALSCGDTNNADGAPDSIQELALAVAAAGGPAYAAAYDRTGADARGITAAFLYRTDRLSLAAATANNPLLGSAPTVQYRAAGLPANSDVQNPKALNAVLPSDVDTSTGRDGNNVFTRAPQLGKFSVAAAPGSTERFTLYALSNHYSSGPDSRVGQRREQARYGAAIVTAIEAADQTARVVYGGDLNVFPRPDDPLPFGHQGLSATGSQPTPSDQLAPLYEAGLHNLWDNLVADVPASAYSYSFEGQAQTLDHLFVNDAFYGDLVQVRAAHINADWSAEFTGDGSRGSSDHDPQVARFRSRASLTVADTTVVEGNQGTRQLTFTATVSRPLSQPVLLCAATVGLSAQGGSDFDPYAGCRVLAAGQTSLAFPVTVRGDRKRESDEKLTLLVAGVPGLRLADPLATGTITNDD</sequence>
<keyword evidence="4" id="KW-0540">Nuclease</keyword>
<dbReference type="Pfam" id="PF00932">
    <property type="entry name" value="LTD"/>
    <property type="match status" value="1"/>
</dbReference>
<dbReference type="InterPro" id="IPR038081">
    <property type="entry name" value="CalX-like_sf"/>
</dbReference>
<dbReference type="PROSITE" id="PS51318">
    <property type="entry name" value="TAT"/>
    <property type="match status" value="1"/>
</dbReference>
<organism evidence="4 5">
    <name type="scientific">Micromonospora arborensis</name>
    <dbReference type="NCBI Taxonomy" id="2116518"/>
    <lineage>
        <taxon>Bacteria</taxon>
        <taxon>Bacillati</taxon>
        <taxon>Actinomycetota</taxon>
        <taxon>Actinomycetes</taxon>
        <taxon>Micromonosporales</taxon>
        <taxon>Micromonosporaceae</taxon>
        <taxon>Micromonospora</taxon>
    </lineage>
</organism>
<keyword evidence="5" id="KW-1185">Reference proteome</keyword>
<dbReference type="CDD" id="cd04486">
    <property type="entry name" value="YhcR_OBF_like"/>
    <property type="match status" value="1"/>
</dbReference>
<dbReference type="AlphaFoldDB" id="A0A318NNE2"/>
<dbReference type="Gene3D" id="3.60.10.10">
    <property type="entry name" value="Endonuclease/exonuclease/phosphatase"/>
    <property type="match status" value="1"/>
</dbReference>
<dbReference type="OrthoDB" id="1016457at2"/>
<evidence type="ECO:0000256" key="2">
    <source>
        <dbReference type="SAM" id="SignalP"/>
    </source>
</evidence>
<protein>
    <submittedName>
        <fullName evidence="4">Endonuclease</fullName>
    </submittedName>
</protein>
<dbReference type="SUPFAM" id="SSF141072">
    <property type="entry name" value="CalX-like"/>
    <property type="match status" value="1"/>
</dbReference>
<feature type="region of interest" description="Disordered" evidence="1">
    <location>
        <begin position="315"/>
        <end position="342"/>
    </location>
</feature>
<feature type="chain" id="PRO_5016327418" evidence="2">
    <location>
        <begin position="32"/>
        <end position="1100"/>
    </location>
</feature>
<keyword evidence="4" id="KW-0378">Hydrolase</keyword>
<comment type="caution">
    <text evidence="4">The sequence shown here is derived from an EMBL/GenBank/DDBJ whole genome shotgun (WGS) entry which is preliminary data.</text>
</comment>
<evidence type="ECO:0000313" key="5">
    <source>
        <dbReference type="Proteomes" id="UP000248333"/>
    </source>
</evidence>
<dbReference type="Gene3D" id="2.60.40.2030">
    <property type="match status" value="1"/>
</dbReference>
<evidence type="ECO:0000259" key="3">
    <source>
        <dbReference type="PROSITE" id="PS51841"/>
    </source>
</evidence>
<dbReference type="EMBL" id="PYBV01000011">
    <property type="protein sequence ID" value="PYC72614.1"/>
    <property type="molecule type" value="Genomic_DNA"/>
</dbReference>
<keyword evidence="2" id="KW-0732">Signal</keyword>
<gene>
    <name evidence="4" type="ORF">C7C45_09315</name>
</gene>